<accession>A0A4R7JN21</accession>
<evidence type="ECO:0000313" key="5">
    <source>
        <dbReference type="Proteomes" id="UP000295830"/>
    </source>
</evidence>
<evidence type="ECO:0000259" key="3">
    <source>
        <dbReference type="PROSITE" id="PS51677"/>
    </source>
</evidence>
<dbReference type="GO" id="GO:0016810">
    <property type="term" value="F:hydrolase activity, acting on carbon-nitrogen (but not peptide) bonds"/>
    <property type="evidence" value="ECO:0007669"/>
    <property type="project" value="InterPro"/>
</dbReference>
<name>A0A4R7JN21_9GAMM</name>
<keyword evidence="2" id="KW-0732">Signal</keyword>
<dbReference type="Pfam" id="PF01522">
    <property type="entry name" value="Polysacc_deac_1"/>
    <property type="match status" value="2"/>
</dbReference>
<evidence type="ECO:0000256" key="1">
    <source>
        <dbReference type="ARBA" id="ARBA00004613"/>
    </source>
</evidence>
<dbReference type="PANTHER" id="PTHR34216:SF3">
    <property type="entry name" value="POLY-BETA-1,6-N-ACETYL-D-GLUCOSAMINE N-DEACETYLASE"/>
    <property type="match status" value="1"/>
</dbReference>
<comment type="subcellular location">
    <subcellularLocation>
        <location evidence="1">Secreted</location>
    </subcellularLocation>
</comment>
<gene>
    <name evidence="4" type="ORF">DES49_2407</name>
</gene>
<dbReference type="EMBL" id="SOAX01000005">
    <property type="protein sequence ID" value="TDT39480.1"/>
    <property type="molecule type" value="Genomic_DNA"/>
</dbReference>
<evidence type="ECO:0000313" key="4">
    <source>
        <dbReference type="EMBL" id="TDT39480.1"/>
    </source>
</evidence>
<dbReference type="GO" id="GO:0005975">
    <property type="term" value="P:carbohydrate metabolic process"/>
    <property type="evidence" value="ECO:0007669"/>
    <property type="project" value="InterPro"/>
</dbReference>
<dbReference type="Gene3D" id="3.20.20.370">
    <property type="entry name" value="Glycoside hydrolase/deacetylase"/>
    <property type="match status" value="1"/>
</dbReference>
<protein>
    <submittedName>
        <fullName evidence="4">Polysaccharide deacetylase</fullName>
    </submittedName>
</protein>
<dbReference type="AlphaFoldDB" id="A0A4R7JN21"/>
<dbReference type="RefSeq" id="WP_166646074.1">
    <property type="nucleotide sequence ID" value="NZ_SOAX01000005.1"/>
</dbReference>
<dbReference type="Proteomes" id="UP000295830">
    <property type="component" value="Unassembled WGS sequence"/>
</dbReference>
<dbReference type="GO" id="GO:0005576">
    <property type="term" value="C:extracellular region"/>
    <property type="evidence" value="ECO:0007669"/>
    <property type="project" value="UniProtKB-SubCell"/>
</dbReference>
<dbReference type="CDD" id="cd10918">
    <property type="entry name" value="CE4_NodB_like_5s_6s"/>
    <property type="match status" value="1"/>
</dbReference>
<feature type="domain" description="NodB homology" evidence="3">
    <location>
        <begin position="81"/>
        <end position="333"/>
    </location>
</feature>
<dbReference type="SUPFAM" id="SSF88713">
    <property type="entry name" value="Glycoside hydrolase/deacetylase"/>
    <property type="match status" value="1"/>
</dbReference>
<dbReference type="InterPro" id="IPR002509">
    <property type="entry name" value="NODB_dom"/>
</dbReference>
<proteinExistence type="predicted"/>
<organism evidence="4 5">
    <name type="scientific">Halospina denitrificans</name>
    <dbReference type="NCBI Taxonomy" id="332522"/>
    <lineage>
        <taxon>Bacteria</taxon>
        <taxon>Pseudomonadati</taxon>
        <taxon>Pseudomonadota</taxon>
        <taxon>Gammaproteobacteria</taxon>
        <taxon>Halospina</taxon>
    </lineage>
</organism>
<dbReference type="InterPro" id="IPR051398">
    <property type="entry name" value="Polysacch_Deacetylase"/>
</dbReference>
<reference evidence="4 5" key="1">
    <citation type="submission" date="2019-03" db="EMBL/GenBank/DDBJ databases">
        <title>Genomic Encyclopedia of Type Strains, Phase IV (KMG-IV): sequencing the most valuable type-strain genomes for metagenomic binning, comparative biology and taxonomic classification.</title>
        <authorList>
            <person name="Goeker M."/>
        </authorList>
    </citation>
    <scope>NUCLEOTIDE SEQUENCE [LARGE SCALE GENOMIC DNA]</scope>
    <source>
        <strain evidence="4 5">DSM 15505</strain>
    </source>
</reference>
<keyword evidence="5" id="KW-1185">Reference proteome</keyword>
<comment type="caution">
    <text evidence="4">The sequence shown here is derived from an EMBL/GenBank/DDBJ whole genome shotgun (WGS) entry which is preliminary data.</text>
</comment>
<dbReference type="PROSITE" id="PS51677">
    <property type="entry name" value="NODB"/>
    <property type="match status" value="1"/>
</dbReference>
<sequence>MTLNHLIYRLSRTVGAHHVVRYLARDHPRIFMYHRITEYAHPGAIDQASLRQHMRLIRQHFNPVPLPELIDAHNRGETIPHAVAVTFDDGYRDFYDLAMPVLREEGIPATLFVTTGFADGNLWLWPDKLRYCFECTREPKLELPGYETTLDTATARYRAWECLADQCLLVGNDEKHQLIEQVADALNVGLPVTPPERYAGMSWDDIRVASAEGVDLGSHTVSHPTLTSLPMQDVAYELESSKERISAETGQAVRGFCYPNGKPGDFDRATKAAIRDAGYDFAVAAYPGLRPLDDLWAIRRYSASANLAVFEKALFGFTYVGMKGALHMGGKSY</sequence>
<dbReference type="InterPro" id="IPR011330">
    <property type="entry name" value="Glyco_hydro/deAcase_b/a-brl"/>
</dbReference>
<dbReference type="PANTHER" id="PTHR34216">
    <property type="match status" value="1"/>
</dbReference>
<evidence type="ECO:0000256" key="2">
    <source>
        <dbReference type="ARBA" id="ARBA00022729"/>
    </source>
</evidence>